<protein>
    <submittedName>
        <fullName evidence="1">Uncharacterized protein</fullName>
    </submittedName>
</protein>
<sequence length="72" mass="8144">METPDHTIHAEEGRYVVRVGKDEAGYVWEDAEHPGLWILEDVEGKITGRSESREKAAAFLAAWFVAEATDWI</sequence>
<gene>
    <name evidence="1" type="ORF">PUR21_00900</name>
</gene>
<comment type="caution">
    <text evidence="1">The sequence shown here is derived from an EMBL/GenBank/DDBJ whole genome shotgun (WGS) entry which is preliminary data.</text>
</comment>
<dbReference type="EMBL" id="JAQYXL010000001">
    <property type="protein sequence ID" value="MEN3226247.1"/>
    <property type="molecule type" value="Genomic_DNA"/>
</dbReference>
<accession>A0ABU9Z4G7</accession>
<organism evidence="1 2">
    <name type="scientific">Methylorubrum rhodesianum</name>
    <dbReference type="NCBI Taxonomy" id="29427"/>
    <lineage>
        <taxon>Bacteria</taxon>
        <taxon>Pseudomonadati</taxon>
        <taxon>Pseudomonadota</taxon>
        <taxon>Alphaproteobacteria</taxon>
        <taxon>Hyphomicrobiales</taxon>
        <taxon>Methylobacteriaceae</taxon>
        <taxon>Methylorubrum</taxon>
    </lineage>
</organism>
<reference evidence="1 2" key="1">
    <citation type="journal article" date="2023" name="PLoS ONE">
        <title>Complete genome assembly of Hawai'i environmental nontuberculous mycobacteria reveals unexpected co-isolation with methylobacteria.</title>
        <authorList>
            <person name="Hendrix J."/>
            <person name="Epperson L.E."/>
            <person name="Tong E.I."/>
            <person name="Chan Y.L."/>
            <person name="Hasan N.A."/>
            <person name="Dawrs S.N."/>
            <person name="Norton G.J."/>
            <person name="Virdi R."/>
            <person name="Crooks J.L."/>
            <person name="Chan E.D."/>
            <person name="Honda J.R."/>
            <person name="Strong M."/>
        </authorList>
    </citation>
    <scope>NUCLEOTIDE SEQUENCE [LARGE SCALE GENOMIC DNA]</scope>
    <source>
        <strain evidence="1 2">NJH_HI01</strain>
    </source>
</reference>
<name>A0ABU9Z4G7_9HYPH</name>
<keyword evidence="2" id="KW-1185">Reference proteome</keyword>
<evidence type="ECO:0000313" key="1">
    <source>
        <dbReference type="EMBL" id="MEN3226247.1"/>
    </source>
</evidence>
<proteinExistence type="predicted"/>
<dbReference type="RefSeq" id="WP_200671050.1">
    <property type="nucleotide sequence ID" value="NZ_JACWCW010000034.1"/>
</dbReference>
<evidence type="ECO:0000313" key="2">
    <source>
        <dbReference type="Proteomes" id="UP001404845"/>
    </source>
</evidence>
<dbReference type="Proteomes" id="UP001404845">
    <property type="component" value="Unassembled WGS sequence"/>
</dbReference>